<dbReference type="Pfam" id="PF22255">
    <property type="entry name" value="Gp44-like_2nd"/>
    <property type="match status" value="1"/>
</dbReference>
<evidence type="ECO:0000256" key="1">
    <source>
        <dbReference type="SAM" id="MobiDB-lite"/>
    </source>
</evidence>
<reference evidence="4 5" key="1">
    <citation type="submission" date="2020-08" db="EMBL/GenBank/DDBJ databases">
        <title>Genomic Encyclopedia of Type Strains, Phase IV (KMG-IV): sequencing the most valuable type-strain genomes for metagenomic binning, comparative biology and taxonomic classification.</title>
        <authorList>
            <person name="Goeker M."/>
        </authorList>
    </citation>
    <scope>NUCLEOTIDE SEQUENCE [LARGE SCALE GENOMIC DNA]</scope>
    <source>
        <strain evidence="4 5">DSM 26575</strain>
    </source>
</reference>
<dbReference type="RefSeq" id="WP_183901470.1">
    <property type="nucleotide sequence ID" value="NZ_JACIDW010000013.1"/>
</dbReference>
<dbReference type="Proteomes" id="UP000582090">
    <property type="component" value="Unassembled WGS sequence"/>
</dbReference>
<evidence type="ECO:0000259" key="3">
    <source>
        <dbReference type="Pfam" id="PF22255"/>
    </source>
</evidence>
<keyword evidence="5" id="KW-1185">Reference proteome</keyword>
<feature type="compositionally biased region" description="Polar residues" evidence="1">
    <location>
        <begin position="205"/>
        <end position="220"/>
    </location>
</feature>
<evidence type="ECO:0000313" key="5">
    <source>
        <dbReference type="Proteomes" id="UP000582090"/>
    </source>
</evidence>
<dbReference type="EMBL" id="JACIDW010000013">
    <property type="protein sequence ID" value="MBB3965956.1"/>
    <property type="molecule type" value="Genomic_DNA"/>
</dbReference>
<dbReference type="InterPro" id="IPR023399">
    <property type="entry name" value="Baseplate-like_2-layer_sand"/>
</dbReference>
<evidence type="ECO:0000313" key="4">
    <source>
        <dbReference type="EMBL" id="MBB3965956.1"/>
    </source>
</evidence>
<sequence>MFEKVTVAGFPPIKQITINVSAEQAARSANLDLVIKGPGIPIVIGQDAVIKATGTLMLTGYVRDVDTAYTEAERSLGCSLVSRTVDFVECSAEHKTGEIFDKDIVAIAEELDSLGIGIKSDGTRFPKEPRHKLNLGESPFSSIERRARGRGALIHDTAKGEIMIASKPGGTHVGTLRRGQNILPGASASFTESGRYSDINVRGQTTEGTAKQQLRPQTSVRDGGVKRRRPLILVHEGETTLDRMKTRAGWTGRRAAGNGVTASIPVTGWRDDVGMIWQPNWLVAVEDDWLGIEGLMIIKGIVFEQGDMTKATLSLADPRALGGENPRGKTASGYAAPAVVDAEYIDE</sequence>
<name>A0A7W6CT28_9HYPH</name>
<dbReference type="AlphaFoldDB" id="A0A7W6CT28"/>
<comment type="caution">
    <text evidence="4">The sequence shown here is derived from an EMBL/GenBank/DDBJ whole genome shotgun (WGS) entry which is preliminary data.</text>
</comment>
<evidence type="ECO:0000259" key="2">
    <source>
        <dbReference type="Pfam" id="PF21929"/>
    </source>
</evidence>
<accession>A0A7W6CT28</accession>
<dbReference type="Gene3D" id="3.30.1920.10">
    <property type="entry name" value="Baseplate protein-like domains - 2 layer sandwich fold"/>
    <property type="match status" value="1"/>
</dbReference>
<organism evidence="4 5">
    <name type="scientific">Rhizobium metallidurans</name>
    <dbReference type="NCBI Taxonomy" id="1265931"/>
    <lineage>
        <taxon>Bacteria</taxon>
        <taxon>Pseudomonadati</taxon>
        <taxon>Pseudomonadota</taxon>
        <taxon>Alphaproteobacteria</taxon>
        <taxon>Hyphomicrobiales</taxon>
        <taxon>Rhizobiaceae</taxon>
        <taxon>Rhizobium/Agrobacterium group</taxon>
        <taxon>Rhizobium</taxon>
    </lineage>
</organism>
<feature type="domain" description="Baseplate hub protein gp44/GpP-like C-terminal" evidence="2">
    <location>
        <begin position="244"/>
        <end position="321"/>
    </location>
</feature>
<dbReference type="Gene3D" id="2.30.300.10">
    <property type="entry name" value="Baseplate protein-like domain - beta roll fold"/>
    <property type="match status" value="1"/>
</dbReference>
<feature type="domain" description="Baseplate hub protein gp44/GpP-like second" evidence="3">
    <location>
        <begin position="84"/>
        <end position="165"/>
    </location>
</feature>
<gene>
    <name evidence="4" type="ORF">GGQ67_003637</name>
</gene>
<feature type="region of interest" description="Disordered" evidence="1">
    <location>
        <begin position="205"/>
        <end position="225"/>
    </location>
</feature>
<protein>
    <submittedName>
        <fullName evidence="4">Prophage tail gpP-like protein</fullName>
    </submittedName>
</protein>
<dbReference type="InterPro" id="IPR053981">
    <property type="entry name" value="Gp44/GpP-like_2nd"/>
</dbReference>
<dbReference type="Pfam" id="PF21929">
    <property type="entry name" value="GpP_4th"/>
    <property type="match status" value="1"/>
</dbReference>
<dbReference type="PIRSF" id="PIRSF004440">
    <property type="entry name" value="GpP"/>
    <property type="match status" value="1"/>
</dbReference>
<dbReference type="SUPFAM" id="SSF69279">
    <property type="entry name" value="Phage tail proteins"/>
    <property type="match status" value="2"/>
</dbReference>
<proteinExistence type="predicted"/>
<dbReference type="InterPro" id="IPR053982">
    <property type="entry name" value="Gp44/GpP-like_C"/>
</dbReference>
<dbReference type="Gene3D" id="3.55.50.10">
    <property type="entry name" value="Baseplate protein-like domains"/>
    <property type="match status" value="1"/>
</dbReference>
<dbReference type="InterPro" id="IPR026276">
    <property type="entry name" value="Baseplate_GpP"/>
</dbReference>